<reference evidence="1" key="1">
    <citation type="journal article" date="2022" name="Front. Genet.">
        <title>Chromosome-Scale Assembly of the Dendrobium nobile Genome Provides Insights Into the Molecular Mechanism of the Biosynthesis of the Medicinal Active Ingredient of Dendrobium.</title>
        <authorList>
            <person name="Xu Q."/>
            <person name="Niu S.-C."/>
            <person name="Li K.-L."/>
            <person name="Zheng P.-J."/>
            <person name="Zhang X.-J."/>
            <person name="Jia Y."/>
            <person name="Liu Y."/>
            <person name="Niu Y.-X."/>
            <person name="Yu L.-H."/>
            <person name="Chen D.-F."/>
            <person name="Zhang G.-Q."/>
        </authorList>
    </citation>
    <scope>NUCLEOTIDE SEQUENCE</scope>
    <source>
        <tissue evidence="1">Leaf</tissue>
    </source>
</reference>
<gene>
    <name evidence="1" type="ORF">KFK09_004758</name>
</gene>
<proteinExistence type="predicted"/>
<evidence type="ECO:0008006" key="3">
    <source>
        <dbReference type="Google" id="ProtNLM"/>
    </source>
</evidence>
<keyword evidence="2" id="KW-1185">Reference proteome</keyword>
<dbReference type="Proteomes" id="UP000829196">
    <property type="component" value="Unassembled WGS sequence"/>
</dbReference>
<sequence length="126" mass="14441">MPLNCLSDENSWILNREFSMEEVELVLKQTGGNITHGIDGISYSFIKAYWDIIKIAFWNAINHFLCFGKLNEVWKDTLIILIPKVSNLMSPSNYRPTSLCNSTYKVAAKVILNKLVSIIPKLIYEE</sequence>
<dbReference type="AlphaFoldDB" id="A0A8T3BYU1"/>
<dbReference type="SMR" id="A0A8T3BYU1"/>
<name>A0A8T3BYU1_DENNO</name>
<dbReference type="OrthoDB" id="693418at2759"/>
<dbReference type="EMBL" id="JAGYWB010000005">
    <property type="protein sequence ID" value="KAI0522379.1"/>
    <property type="molecule type" value="Genomic_DNA"/>
</dbReference>
<protein>
    <recommendedName>
        <fullName evidence="3">Reverse transcriptase</fullName>
    </recommendedName>
</protein>
<comment type="caution">
    <text evidence="1">The sequence shown here is derived from an EMBL/GenBank/DDBJ whole genome shotgun (WGS) entry which is preliminary data.</text>
</comment>
<dbReference type="PANTHER" id="PTHR31635:SF196">
    <property type="entry name" value="REVERSE TRANSCRIPTASE DOMAIN-CONTAINING PROTEIN-RELATED"/>
    <property type="match status" value="1"/>
</dbReference>
<evidence type="ECO:0000313" key="2">
    <source>
        <dbReference type="Proteomes" id="UP000829196"/>
    </source>
</evidence>
<accession>A0A8T3BYU1</accession>
<organism evidence="1 2">
    <name type="scientific">Dendrobium nobile</name>
    <name type="common">Orchid</name>
    <dbReference type="NCBI Taxonomy" id="94219"/>
    <lineage>
        <taxon>Eukaryota</taxon>
        <taxon>Viridiplantae</taxon>
        <taxon>Streptophyta</taxon>
        <taxon>Embryophyta</taxon>
        <taxon>Tracheophyta</taxon>
        <taxon>Spermatophyta</taxon>
        <taxon>Magnoliopsida</taxon>
        <taxon>Liliopsida</taxon>
        <taxon>Asparagales</taxon>
        <taxon>Orchidaceae</taxon>
        <taxon>Epidendroideae</taxon>
        <taxon>Malaxideae</taxon>
        <taxon>Dendrobiinae</taxon>
        <taxon>Dendrobium</taxon>
    </lineage>
</organism>
<dbReference type="PANTHER" id="PTHR31635">
    <property type="entry name" value="REVERSE TRANSCRIPTASE DOMAIN-CONTAINING PROTEIN-RELATED"/>
    <property type="match status" value="1"/>
</dbReference>
<evidence type="ECO:0000313" key="1">
    <source>
        <dbReference type="EMBL" id="KAI0522379.1"/>
    </source>
</evidence>